<name>A0A124E335_MYCCR</name>
<comment type="caution">
    <text evidence="3">The sequence shown here is derived from an EMBL/GenBank/DDBJ whole genome shotgun (WGS) entry which is preliminary data.</text>
</comment>
<evidence type="ECO:0000259" key="2">
    <source>
        <dbReference type="Pfam" id="PF12728"/>
    </source>
</evidence>
<dbReference type="NCBIfam" id="TIGR01764">
    <property type="entry name" value="excise"/>
    <property type="match status" value="2"/>
</dbReference>
<dbReference type="EMBL" id="BCSY01000088">
    <property type="protein sequence ID" value="GAS98730.1"/>
    <property type="molecule type" value="Genomic_DNA"/>
</dbReference>
<dbReference type="InterPro" id="IPR041657">
    <property type="entry name" value="HTH_17"/>
</dbReference>
<organism evidence="3 4">
    <name type="scientific">Mycolicibacterium canariasense</name>
    <name type="common">Mycobacterium canariasense</name>
    <dbReference type="NCBI Taxonomy" id="228230"/>
    <lineage>
        <taxon>Bacteria</taxon>
        <taxon>Bacillati</taxon>
        <taxon>Actinomycetota</taxon>
        <taxon>Actinomycetes</taxon>
        <taxon>Mycobacteriales</taxon>
        <taxon>Mycobacteriaceae</taxon>
        <taxon>Mycolicibacterium</taxon>
    </lineage>
</organism>
<feature type="domain" description="Helix-turn-helix" evidence="2">
    <location>
        <begin position="34"/>
        <end position="79"/>
    </location>
</feature>
<accession>A0A124E335</accession>
<dbReference type="OrthoDB" id="9806039at2"/>
<dbReference type="STRING" id="228230.RMCC_5695"/>
<proteinExistence type="predicted"/>
<protein>
    <submittedName>
        <fullName evidence="3">DNA-binding protein</fullName>
    </submittedName>
</protein>
<reference evidence="4" key="1">
    <citation type="journal article" date="2016" name="Genome Announc.">
        <title>Draft Genome Sequences of Five Rapidly Growing Mycobacterium Species, M. thermoresistibile, M. fortuitum subsp. acetamidolyticum, M. canariasense, M. brisbanense, and M. novocastrense.</title>
        <authorList>
            <person name="Katahira K."/>
            <person name="Ogura Y."/>
            <person name="Gotoh Y."/>
            <person name="Hayashi T."/>
        </authorList>
    </citation>
    <scope>NUCLEOTIDE SEQUENCE [LARGE SCALE GENOMIC DNA]</scope>
    <source>
        <strain evidence="4">JCM15298</strain>
    </source>
</reference>
<keyword evidence="4" id="KW-1185">Reference proteome</keyword>
<evidence type="ECO:0000256" key="1">
    <source>
        <dbReference type="SAM" id="MobiDB-lite"/>
    </source>
</evidence>
<reference evidence="4" key="2">
    <citation type="submission" date="2016-02" db="EMBL/GenBank/DDBJ databases">
        <title>Draft genome sequence of five rapidly growing Mycobacterium species.</title>
        <authorList>
            <person name="Katahira K."/>
            <person name="Gotou Y."/>
            <person name="Iida K."/>
            <person name="Ogura Y."/>
            <person name="Hayashi T."/>
        </authorList>
    </citation>
    <scope>NUCLEOTIDE SEQUENCE [LARGE SCALE GENOMIC DNA]</scope>
    <source>
        <strain evidence="4">JCM15298</strain>
    </source>
</reference>
<evidence type="ECO:0000313" key="4">
    <source>
        <dbReference type="Proteomes" id="UP000069443"/>
    </source>
</evidence>
<dbReference type="GO" id="GO:0003677">
    <property type="term" value="F:DNA binding"/>
    <property type="evidence" value="ECO:0007669"/>
    <property type="project" value="UniProtKB-KW"/>
</dbReference>
<dbReference type="InterPro" id="IPR010093">
    <property type="entry name" value="SinI_DNA-bd"/>
</dbReference>
<dbReference type="AlphaFoldDB" id="A0A124E335"/>
<gene>
    <name evidence="3" type="ORF">RMCC_5695</name>
</gene>
<dbReference type="Pfam" id="PF12728">
    <property type="entry name" value="HTH_17"/>
    <property type="match status" value="2"/>
</dbReference>
<evidence type="ECO:0000313" key="3">
    <source>
        <dbReference type="EMBL" id="GAS98730.1"/>
    </source>
</evidence>
<feature type="compositionally biased region" description="Pro residues" evidence="1">
    <location>
        <begin position="109"/>
        <end position="118"/>
    </location>
</feature>
<keyword evidence="3" id="KW-0238">DNA-binding</keyword>
<dbReference type="Proteomes" id="UP000069443">
    <property type="component" value="Unassembled WGS sequence"/>
</dbReference>
<feature type="region of interest" description="Disordered" evidence="1">
    <location>
        <begin position="84"/>
        <end position="129"/>
    </location>
</feature>
<sequence length="207" mass="22321">MRTMVHMQLDTLLDVVATALREREQQPQAEPDTLTLAEAAEWLDVSRSALCAMLRRGELASITIGSRRFIQASAVHRLFDAAAGTAPKPEPDNSYQTHVRAPKRTAVAPSPPSPPPLPEQAGKARATGEPRLSRHLRALPALSPASAAEAEAAPVTVHTMDEAAELLACSKGRVRAMLRDGRLTPVTVGRRVFVSAREVERLMAPTS</sequence>
<feature type="domain" description="Helix-turn-helix" evidence="2">
    <location>
        <begin position="159"/>
        <end position="204"/>
    </location>
</feature>